<proteinExistence type="predicted"/>
<accession>A0ACC6ANB6</accession>
<protein>
    <submittedName>
        <fullName evidence="1">Exopolysaccharide transport family protein</fullName>
    </submittedName>
</protein>
<evidence type="ECO:0000313" key="1">
    <source>
        <dbReference type="EMBL" id="MCP2001269.1"/>
    </source>
</evidence>
<evidence type="ECO:0000313" key="2">
    <source>
        <dbReference type="Proteomes" id="UP001205486"/>
    </source>
</evidence>
<dbReference type="Proteomes" id="UP001205486">
    <property type="component" value="Unassembled WGS sequence"/>
</dbReference>
<reference evidence="1" key="1">
    <citation type="submission" date="2022-03" db="EMBL/GenBank/DDBJ databases">
        <title>Interactions between chemoautotrophic and heterotrophic bacteria.</title>
        <authorList>
            <person name="Santoro A."/>
        </authorList>
    </citation>
    <scope>NUCLEOTIDE SEQUENCE</scope>
    <source>
        <strain evidence="1">Nb-106</strain>
    </source>
</reference>
<comment type="caution">
    <text evidence="1">The sequence shown here is derived from an EMBL/GenBank/DDBJ whole genome shotgun (WGS) entry which is preliminary data.</text>
</comment>
<name>A0ACC6ANB6_NITWI</name>
<gene>
    <name evidence="1" type="ORF">J2S34_003755</name>
</gene>
<dbReference type="EMBL" id="JALJZS010000005">
    <property type="protein sequence ID" value="MCP2001269.1"/>
    <property type="molecule type" value="Genomic_DNA"/>
</dbReference>
<sequence>MLQNIEPSPDRTRAAHRDVEVAQPPRENNLADTVSLTKGLVRRQYPLVIATTAMALVLGALYLVVTPPTYTAHARLLLGNANVPFVQQLSLGAERSVDHTLIDTELQILRSRNIIASAIRESKLADNSALRANPSLFKRIRLWFGGTSGDDTEGNPLEDMIEAFQKSLSATRIDTSNVIDIGFSWSSAAKAAEITNAIASAYIADQLDARFESNKTAMLWLQQRLRSLGEQAESAERAVNAYKSKNNIVTSTEGRPIDEQQIAELNSRLVAARALTTEATVRLDRYESALRHNPEAVDSIGKMDAAGSDLLVSPIITSLRQQYLDTQRRENDYSVKFGRDHQAVINLRNRMRDIRKSIQEEVRRLAETTRNDQATAKQRQDEIEKQLATAVALSRSTNAAGVTLRELQAQAKEYRSLYDTFLQRYMGSTQQQSFPVSEARLIYAASPPPTKSKPKTLVVFALSLFGGIGLGSGLAFLRDLMDRVFRTPTQLEDSLDLPCLAVVPQLPPDETPDYQPSSTLRSGYEQDYRTLSKTSSPHWAVANMPLSRFAESMRSIKLGIDLSRNHSSNRVIGVTSTQPGEGKSTIAACLAQLIGQSGHSVILVDCDLRNPSLSKALAPYATIGLIDVLSEGQPIERAIWTDTETNLVFIPAGKNSTLLHSSEMLSADPMHLLVERLCSVYDYVIIDLPPLAPIVDARASSAVVDCFIYVVEWGRTKIDVVKHALHTAPNVYENIVGTVLNKTDIKEMASYNGSRSDYYSESHYEHYGVGDSPSRRTP</sequence>
<keyword evidence="2" id="KW-1185">Reference proteome</keyword>
<organism evidence="1 2">
    <name type="scientific">Nitrobacter winogradskyi</name>
    <name type="common">Nitrobacter agilis</name>
    <dbReference type="NCBI Taxonomy" id="913"/>
    <lineage>
        <taxon>Bacteria</taxon>
        <taxon>Pseudomonadati</taxon>
        <taxon>Pseudomonadota</taxon>
        <taxon>Alphaproteobacteria</taxon>
        <taxon>Hyphomicrobiales</taxon>
        <taxon>Nitrobacteraceae</taxon>
        <taxon>Nitrobacter</taxon>
    </lineage>
</organism>